<evidence type="ECO:0000313" key="1">
    <source>
        <dbReference type="EMBL" id="KAH7930181.1"/>
    </source>
</evidence>
<keyword evidence="2" id="KW-1185">Reference proteome</keyword>
<evidence type="ECO:0000313" key="2">
    <source>
        <dbReference type="Proteomes" id="UP000790709"/>
    </source>
</evidence>
<accession>A0ACB8BYN1</accession>
<comment type="caution">
    <text evidence="1">The sequence shown here is derived from an EMBL/GenBank/DDBJ whole genome shotgun (WGS) entry which is preliminary data.</text>
</comment>
<organism evidence="1 2">
    <name type="scientific">Leucogyrophana mollusca</name>
    <dbReference type="NCBI Taxonomy" id="85980"/>
    <lineage>
        <taxon>Eukaryota</taxon>
        <taxon>Fungi</taxon>
        <taxon>Dikarya</taxon>
        <taxon>Basidiomycota</taxon>
        <taxon>Agaricomycotina</taxon>
        <taxon>Agaricomycetes</taxon>
        <taxon>Agaricomycetidae</taxon>
        <taxon>Boletales</taxon>
        <taxon>Boletales incertae sedis</taxon>
        <taxon>Leucogyrophana</taxon>
    </lineage>
</organism>
<dbReference type="Proteomes" id="UP000790709">
    <property type="component" value="Unassembled WGS sequence"/>
</dbReference>
<dbReference type="EMBL" id="MU266334">
    <property type="protein sequence ID" value="KAH7930181.1"/>
    <property type="molecule type" value="Genomic_DNA"/>
</dbReference>
<reference evidence="1" key="1">
    <citation type="journal article" date="2021" name="New Phytol.">
        <title>Evolutionary innovations through gain and loss of genes in the ectomycorrhizal Boletales.</title>
        <authorList>
            <person name="Wu G."/>
            <person name="Miyauchi S."/>
            <person name="Morin E."/>
            <person name="Kuo A."/>
            <person name="Drula E."/>
            <person name="Varga T."/>
            <person name="Kohler A."/>
            <person name="Feng B."/>
            <person name="Cao Y."/>
            <person name="Lipzen A."/>
            <person name="Daum C."/>
            <person name="Hundley H."/>
            <person name="Pangilinan J."/>
            <person name="Johnson J."/>
            <person name="Barry K."/>
            <person name="LaButti K."/>
            <person name="Ng V."/>
            <person name="Ahrendt S."/>
            <person name="Min B."/>
            <person name="Choi I.G."/>
            <person name="Park H."/>
            <person name="Plett J.M."/>
            <person name="Magnuson J."/>
            <person name="Spatafora J.W."/>
            <person name="Nagy L.G."/>
            <person name="Henrissat B."/>
            <person name="Grigoriev I.V."/>
            <person name="Yang Z.L."/>
            <person name="Xu J."/>
            <person name="Martin F.M."/>
        </authorList>
    </citation>
    <scope>NUCLEOTIDE SEQUENCE</scope>
    <source>
        <strain evidence="1">KUC20120723A-06</strain>
    </source>
</reference>
<proteinExistence type="predicted"/>
<protein>
    <submittedName>
        <fullName evidence="1">Uncharacterized protein</fullName>
    </submittedName>
</protein>
<name>A0ACB8BYN1_9AGAM</name>
<sequence>MAKVYQPGYGKSCALIEIRPSSLLLVLKKGWPLVNGDARVQPPTRSRMMKAMRSLFVVLGAPWSLATTTTTAKSQSLTSAVFAYALGLVTSDSGIAVVSPALCQKQAPW</sequence>
<gene>
    <name evidence="1" type="ORF">BV22DRAFT_80265</name>
</gene>